<sequence>MEFHDLDCGLRTHFTTVTTVTICVGWKILVWILQCKGPAISSCP</sequence>
<protein>
    <submittedName>
        <fullName evidence="1">Uncharacterized protein</fullName>
    </submittedName>
</protein>
<accession>A0A2P2Q8Q4</accession>
<reference evidence="1" key="1">
    <citation type="submission" date="2018-02" db="EMBL/GenBank/DDBJ databases">
        <title>Rhizophora mucronata_Transcriptome.</title>
        <authorList>
            <person name="Meera S.P."/>
            <person name="Sreeshan A."/>
            <person name="Augustine A."/>
        </authorList>
    </citation>
    <scope>NUCLEOTIDE SEQUENCE</scope>
    <source>
        <tissue evidence="1">Leaf</tissue>
    </source>
</reference>
<organism evidence="1">
    <name type="scientific">Rhizophora mucronata</name>
    <name type="common">Asiatic mangrove</name>
    <dbReference type="NCBI Taxonomy" id="61149"/>
    <lineage>
        <taxon>Eukaryota</taxon>
        <taxon>Viridiplantae</taxon>
        <taxon>Streptophyta</taxon>
        <taxon>Embryophyta</taxon>
        <taxon>Tracheophyta</taxon>
        <taxon>Spermatophyta</taxon>
        <taxon>Magnoliopsida</taxon>
        <taxon>eudicotyledons</taxon>
        <taxon>Gunneridae</taxon>
        <taxon>Pentapetalae</taxon>
        <taxon>rosids</taxon>
        <taxon>fabids</taxon>
        <taxon>Malpighiales</taxon>
        <taxon>Rhizophoraceae</taxon>
        <taxon>Rhizophora</taxon>
    </lineage>
</organism>
<proteinExistence type="predicted"/>
<dbReference type="AlphaFoldDB" id="A0A2P2Q8Q4"/>
<evidence type="ECO:0000313" key="1">
    <source>
        <dbReference type="EMBL" id="MBX63259.1"/>
    </source>
</evidence>
<dbReference type="EMBL" id="GGEC01082775">
    <property type="protein sequence ID" value="MBX63259.1"/>
    <property type="molecule type" value="Transcribed_RNA"/>
</dbReference>
<name>A0A2P2Q8Q4_RHIMU</name>